<proteinExistence type="predicted"/>
<keyword evidence="2" id="KW-1185">Reference proteome</keyword>
<protein>
    <submittedName>
        <fullName evidence="1">Uncharacterized protein</fullName>
    </submittedName>
</protein>
<organism evidence="1 2">
    <name type="scientific">Parelaphostrongylus tenuis</name>
    <name type="common">Meningeal worm</name>
    <dbReference type="NCBI Taxonomy" id="148309"/>
    <lineage>
        <taxon>Eukaryota</taxon>
        <taxon>Metazoa</taxon>
        <taxon>Ecdysozoa</taxon>
        <taxon>Nematoda</taxon>
        <taxon>Chromadorea</taxon>
        <taxon>Rhabditida</taxon>
        <taxon>Rhabditina</taxon>
        <taxon>Rhabditomorpha</taxon>
        <taxon>Strongyloidea</taxon>
        <taxon>Metastrongylidae</taxon>
        <taxon>Parelaphostrongylus</taxon>
    </lineage>
</organism>
<dbReference type="EMBL" id="JAHQIW010004546">
    <property type="protein sequence ID" value="KAJ1362830.1"/>
    <property type="molecule type" value="Genomic_DNA"/>
</dbReference>
<evidence type="ECO:0000313" key="1">
    <source>
        <dbReference type="EMBL" id="KAJ1362830.1"/>
    </source>
</evidence>
<feature type="non-terminal residue" evidence="1">
    <location>
        <position position="1"/>
    </location>
</feature>
<gene>
    <name evidence="1" type="ORF">KIN20_022520</name>
</gene>
<evidence type="ECO:0000313" key="2">
    <source>
        <dbReference type="Proteomes" id="UP001196413"/>
    </source>
</evidence>
<name>A0AAD5QUW3_PARTN</name>
<reference evidence="1" key="1">
    <citation type="submission" date="2021-06" db="EMBL/GenBank/DDBJ databases">
        <title>Parelaphostrongylus tenuis whole genome reference sequence.</title>
        <authorList>
            <person name="Garwood T.J."/>
            <person name="Larsen P.A."/>
            <person name="Fountain-Jones N.M."/>
            <person name="Garbe J.R."/>
            <person name="Macchietto M.G."/>
            <person name="Kania S.A."/>
            <person name="Gerhold R.W."/>
            <person name="Richards J.E."/>
            <person name="Wolf T.M."/>
        </authorList>
    </citation>
    <scope>NUCLEOTIDE SEQUENCE</scope>
    <source>
        <strain evidence="1">MNPRO001-30</strain>
        <tissue evidence="1">Meninges</tissue>
    </source>
</reference>
<sequence length="64" mass="7102">ELESAAFFSDADFFGTGLLHRSRLFLKSTFLSYVQGVHMALPMLMITEQSYASTATQAFTFGTL</sequence>
<dbReference type="Proteomes" id="UP001196413">
    <property type="component" value="Unassembled WGS sequence"/>
</dbReference>
<dbReference type="AlphaFoldDB" id="A0AAD5QUW3"/>
<comment type="caution">
    <text evidence="1">The sequence shown here is derived from an EMBL/GenBank/DDBJ whole genome shotgun (WGS) entry which is preliminary data.</text>
</comment>
<accession>A0AAD5QUW3</accession>